<organism evidence="1 2">
    <name type="scientific">Cyanistes caeruleus</name>
    <name type="common">Eurasian blue tit</name>
    <name type="synonym">Parus caeruleus</name>
    <dbReference type="NCBI Taxonomy" id="156563"/>
    <lineage>
        <taxon>Eukaryota</taxon>
        <taxon>Metazoa</taxon>
        <taxon>Chordata</taxon>
        <taxon>Craniata</taxon>
        <taxon>Vertebrata</taxon>
        <taxon>Euteleostomi</taxon>
        <taxon>Archelosauria</taxon>
        <taxon>Archosauria</taxon>
        <taxon>Dinosauria</taxon>
        <taxon>Saurischia</taxon>
        <taxon>Theropoda</taxon>
        <taxon>Coelurosauria</taxon>
        <taxon>Aves</taxon>
        <taxon>Neognathae</taxon>
        <taxon>Neoaves</taxon>
        <taxon>Telluraves</taxon>
        <taxon>Australaves</taxon>
        <taxon>Passeriformes</taxon>
        <taxon>Paridae</taxon>
        <taxon>Cyanistes</taxon>
    </lineage>
</organism>
<dbReference type="Gene3D" id="1.10.20.10">
    <property type="entry name" value="Histone, subunit A"/>
    <property type="match status" value="1"/>
</dbReference>
<reference evidence="1" key="1">
    <citation type="submission" date="2025-08" db="UniProtKB">
        <authorList>
            <consortium name="Ensembl"/>
        </authorList>
    </citation>
    <scope>IDENTIFICATION</scope>
</reference>
<dbReference type="GO" id="GO:0046982">
    <property type="term" value="F:protein heterodimerization activity"/>
    <property type="evidence" value="ECO:0007669"/>
    <property type="project" value="InterPro"/>
</dbReference>
<sequence>DKKKISVTKGLGEIWVKNHMEISGDSMCNIRRSIICHLACGQKVKNIPALIYAKICGVQKVFQENVIQDFIIPNTKHHKQQITVTGVVCLLKHQRYEGFGGGRNTDLLMGKQSFPGW</sequence>
<dbReference type="AlphaFoldDB" id="A0A8C0VCN6"/>
<protein>
    <submittedName>
        <fullName evidence="1">Uncharacterized protein</fullName>
    </submittedName>
</protein>
<accession>A0A8C0VCN6</accession>
<evidence type="ECO:0000313" key="2">
    <source>
        <dbReference type="Proteomes" id="UP000694410"/>
    </source>
</evidence>
<dbReference type="Ensembl" id="ENSCCET00000032173.1">
    <property type="protein sequence ID" value="ENSCCEP00000021181.1"/>
    <property type="gene ID" value="ENSCCEG00000019219.1"/>
</dbReference>
<keyword evidence="2" id="KW-1185">Reference proteome</keyword>
<dbReference type="Proteomes" id="UP000694410">
    <property type="component" value="Unplaced"/>
</dbReference>
<evidence type="ECO:0000313" key="1">
    <source>
        <dbReference type="Ensembl" id="ENSCCEP00000021181.1"/>
    </source>
</evidence>
<dbReference type="InterPro" id="IPR009072">
    <property type="entry name" value="Histone-fold"/>
</dbReference>
<reference evidence="1" key="2">
    <citation type="submission" date="2025-09" db="UniProtKB">
        <authorList>
            <consortium name="Ensembl"/>
        </authorList>
    </citation>
    <scope>IDENTIFICATION</scope>
</reference>
<name>A0A8C0VCN6_CYACU</name>
<proteinExistence type="predicted"/>